<dbReference type="SUPFAM" id="SSF52540">
    <property type="entry name" value="P-loop containing nucleoside triphosphate hydrolases"/>
    <property type="match status" value="1"/>
</dbReference>
<dbReference type="Gene3D" id="3.40.50.300">
    <property type="entry name" value="P-loop containing nucleotide triphosphate hydrolases"/>
    <property type="match status" value="1"/>
</dbReference>
<dbReference type="RefSeq" id="WP_015943194.1">
    <property type="nucleotide sequence ID" value="NC_011830.1"/>
</dbReference>
<gene>
    <name evidence="2" type="ordered locus">Dhaf_1094</name>
</gene>
<dbReference type="EMBL" id="CP001336">
    <property type="protein sequence ID" value="ACL19154.1"/>
    <property type="molecule type" value="Genomic_DNA"/>
</dbReference>
<dbReference type="Proteomes" id="UP000007726">
    <property type="component" value="Chromosome"/>
</dbReference>
<dbReference type="GO" id="GO:0005524">
    <property type="term" value="F:ATP binding"/>
    <property type="evidence" value="ECO:0007669"/>
    <property type="project" value="InterPro"/>
</dbReference>
<evidence type="ECO:0000313" key="3">
    <source>
        <dbReference type="Proteomes" id="UP000007726"/>
    </source>
</evidence>
<organism evidence="2 3">
    <name type="scientific">Desulfitobacterium hafniense (strain DSM 10664 / DCB-2)</name>
    <dbReference type="NCBI Taxonomy" id="272564"/>
    <lineage>
        <taxon>Bacteria</taxon>
        <taxon>Bacillati</taxon>
        <taxon>Bacillota</taxon>
        <taxon>Clostridia</taxon>
        <taxon>Eubacteriales</taxon>
        <taxon>Desulfitobacteriaceae</taxon>
        <taxon>Desulfitobacterium</taxon>
    </lineage>
</organism>
<dbReference type="HOGENOM" id="CLU_000604_1_15_9"/>
<name>B8FZT0_DESHD</name>
<evidence type="ECO:0000313" key="2">
    <source>
        <dbReference type="EMBL" id="ACL19154.1"/>
    </source>
</evidence>
<reference evidence="2 3" key="1">
    <citation type="journal article" date="2012" name="BMC Microbiol.">
        <title>Genome sequence of Desulfitobacterium hafniense DCB-2, a Gram-positive anaerobe capable of dehalogenation and metal reduction.</title>
        <authorList>
            <person name="Kim S.H."/>
            <person name="Harzman C."/>
            <person name="Davis J.K."/>
            <person name="Hutcheson R."/>
            <person name="Broderick J.B."/>
            <person name="Marsh T.L."/>
            <person name="Tiedje J.M."/>
        </authorList>
    </citation>
    <scope>NUCLEOTIDE SEQUENCE [LARGE SCALE GENOMIC DNA]</scope>
    <source>
        <strain evidence="3">DSM 10664 / DCB-2</strain>
    </source>
</reference>
<dbReference type="InterPro" id="IPR027417">
    <property type="entry name" value="P-loop_NTPase"/>
</dbReference>
<dbReference type="AlphaFoldDB" id="B8FZT0"/>
<sequence>MIVLENVGKEFDTEFSLQNITLKVNRGEKILVSGPNGAGKTTFLKYSPA</sequence>
<proteinExistence type="predicted"/>
<dbReference type="KEGG" id="dhd:Dhaf_1094"/>
<accession>B8FZT0</accession>
<protein>
    <submittedName>
        <fullName evidence="2">ABC transporter related</fullName>
    </submittedName>
</protein>
<evidence type="ECO:0000259" key="1">
    <source>
        <dbReference type="Pfam" id="PF00005"/>
    </source>
</evidence>
<dbReference type="Pfam" id="PF00005">
    <property type="entry name" value="ABC_tran"/>
    <property type="match status" value="1"/>
</dbReference>
<dbReference type="InterPro" id="IPR003439">
    <property type="entry name" value="ABC_transporter-like_ATP-bd"/>
</dbReference>
<feature type="domain" description="ABC transporter" evidence="1">
    <location>
        <begin position="17"/>
        <end position="45"/>
    </location>
</feature>
<dbReference type="GO" id="GO:0016887">
    <property type="term" value="F:ATP hydrolysis activity"/>
    <property type="evidence" value="ECO:0007669"/>
    <property type="project" value="InterPro"/>
</dbReference>